<proteinExistence type="predicted"/>
<evidence type="ECO:0008006" key="2">
    <source>
        <dbReference type="Google" id="ProtNLM"/>
    </source>
</evidence>
<dbReference type="InterPro" id="IPR019270">
    <property type="entry name" value="DUF2283"/>
</dbReference>
<name>I7D042_9ACTN</name>
<dbReference type="AlphaFoldDB" id="I7D042"/>
<protein>
    <recommendedName>
        <fullName evidence="2">DUF2283 domain-containing protein</fullName>
    </recommendedName>
</protein>
<dbReference type="EMBL" id="JX014302">
    <property type="protein sequence ID" value="AFO59874.1"/>
    <property type="molecule type" value="Genomic_DNA"/>
</dbReference>
<sequence>MRVEYDASADMAYIYLVDRIAPGEAFRQVPAEDNTAILDYDSDGRLLGIELFSARRRLHSDLMSGAERIDREPSPSTE</sequence>
<dbReference type="Pfam" id="PF10049">
    <property type="entry name" value="DUF2283"/>
    <property type="match status" value="1"/>
</dbReference>
<reference evidence="1" key="1">
    <citation type="journal article" date="2014" name="Org. Lett.">
        <title>Cycloheximide and actiphenol production in Streptomyces sp. YIM56141 governed by single biosynthetic machinery featuring an acyltransferase-less type I polyketide synthase.</title>
        <authorList>
            <person name="Yin M."/>
            <person name="Yan Y."/>
            <person name="Lohman J.R."/>
            <person name="Huang S.X."/>
            <person name="Ma M."/>
            <person name="Zhao G.R."/>
            <person name="Xu L.H."/>
            <person name="Xiang W."/>
            <person name="Shen B."/>
        </authorList>
    </citation>
    <scope>NUCLEOTIDE SEQUENCE</scope>
</reference>
<accession>I7D042</accession>
<evidence type="ECO:0000313" key="1">
    <source>
        <dbReference type="EMBL" id="AFO59874.1"/>
    </source>
</evidence>
<organism evidence="1">
    <name type="scientific">Streptomyces sp. YIM 56141</name>
    <dbReference type="NCBI Taxonomy" id="1211968"/>
    <lineage>
        <taxon>Bacteria</taxon>
        <taxon>Bacillati</taxon>
        <taxon>Actinomycetota</taxon>
        <taxon>Actinomycetes</taxon>
        <taxon>Kitasatosporales</taxon>
        <taxon>Streptomycetaceae</taxon>
        <taxon>Streptomyces</taxon>
    </lineage>
</organism>